<sequence length="316" mass="35233">MKPTSRLKKSFLWMVVLLILFLNFVAFFHAWKFTHFTPGLPYKTSSRQQLSLTGKLKLGLLGVDNPRPVTKRLPGVPYQDITLQSNKRIACWLITAPNAKGTIVLFHGYTGEKSSMLDKADVFLKAGYTVLLPDFMGSGSSEGNQTTIGYKEAAEVKTCVDYLQQKGEKHIYLFGTSMGAAAIMKAFKDQPLSVSGVILECPFSTMLTTVQNRFENMHIPAFPMSYLLVFWGGVENGFNAFAHKPVNDARAITCPTLLVYGEKDEKVKPEETQAIFKNLAGPKKLVTFPLAAHDNYLVQYKKEWSEAVTSFLGQLP</sequence>
<dbReference type="Gene3D" id="3.40.50.1820">
    <property type="entry name" value="alpha/beta hydrolase"/>
    <property type="match status" value="1"/>
</dbReference>
<feature type="domain" description="Serine aminopeptidase S33" evidence="1">
    <location>
        <begin position="98"/>
        <end position="205"/>
    </location>
</feature>
<reference evidence="3" key="1">
    <citation type="submission" date="2017-01" db="EMBL/GenBank/DDBJ databases">
        <authorList>
            <person name="Varghese N."/>
            <person name="Submissions S."/>
        </authorList>
    </citation>
    <scope>NUCLEOTIDE SEQUENCE [LARGE SCALE GENOMIC DNA]</scope>
    <source>
        <strain evidence="3">DSM 21054</strain>
    </source>
</reference>
<protein>
    <recommendedName>
        <fullName evidence="1">Serine aminopeptidase S33 domain-containing protein</fullName>
    </recommendedName>
</protein>
<keyword evidence="3" id="KW-1185">Reference proteome</keyword>
<dbReference type="PANTHER" id="PTHR43358:SF4">
    <property type="entry name" value="ALPHA_BETA HYDROLASE FOLD-1 DOMAIN-CONTAINING PROTEIN"/>
    <property type="match status" value="1"/>
</dbReference>
<organism evidence="2 3">
    <name type="scientific">Filimonas lacunae</name>
    <dbReference type="NCBI Taxonomy" id="477680"/>
    <lineage>
        <taxon>Bacteria</taxon>
        <taxon>Pseudomonadati</taxon>
        <taxon>Bacteroidota</taxon>
        <taxon>Chitinophagia</taxon>
        <taxon>Chitinophagales</taxon>
        <taxon>Chitinophagaceae</taxon>
        <taxon>Filimonas</taxon>
    </lineage>
</organism>
<evidence type="ECO:0000313" key="2">
    <source>
        <dbReference type="EMBL" id="SIS61188.1"/>
    </source>
</evidence>
<dbReference type="STRING" id="477680.SAMN05421788_101211"/>
<dbReference type="InterPro" id="IPR052920">
    <property type="entry name" value="DNA-binding_regulatory"/>
</dbReference>
<dbReference type="InterPro" id="IPR029058">
    <property type="entry name" value="AB_hydrolase_fold"/>
</dbReference>
<dbReference type="AlphaFoldDB" id="A0A173MM83"/>
<dbReference type="RefSeq" id="WP_076374825.1">
    <property type="nucleotide sequence ID" value="NZ_AP017422.1"/>
</dbReference>
<dbReference type="Proteomes" id="UP000186917">
    <property type="component" value="Unassembled WGS sequence"/>
</dbReference>
<evidence type="ECO:0000313" key="3">
    <source>
        <dbReference type="Proteomes" id="UP000186917"/>
    </source>
</evidence>
<accession>A0A173MM83</accession>
<proteinExistence type="predicted"/>
<dbReference type="SUPFAM" id="SSF53474">
    <property type="entry name" value="alpha/beta-Hydrolases"/>
    <property type="match status" value="1"/>
</dbReference>
<dbReference type="PANTHER" id="PTHR43358">
    <property type="entry name" value="ALPHA/BETA-HYDROLASE"/>
    <property type="match status" value="1"/>
</dbReference>
<name>A0A173MM83_9BACT</name>
<dbReference type="OrthoDB" id="9777090at2"/>
<dbReference type="EMBL" id="FTOR01000001">
    <property type="protein sequence ID" value="SIS61188.1"/>
    <property type="molecule type" value="Genomic_DNA"/>
</dbReference>
<dbReference type="KEGG" id="fln:FLA_4802"/>
<dbReference type="InterPro" id="IPR022742">
    <property type="entry name" value="Hydrolase_4"/>
</dbReference>
<gene>
    <name evidence="2" type="ORF">SAMN05421788_101211</name>
</gene>
<dbReference type="Pfam" id="PF12146">
    <property type="entry name" value="Hydrolase_4"/>
    <property type="match status" value="1"/>
</dbReference>
<evidence type="ECO:0000259" key="1">
    <source>
        <dbReference type="Pfam" id="PF12146"/>
    </source>
</evidence>